<dbReference type="Proteomes" id="UP000313359">
    <property type="component" value="Unassembled WGS sequence"/>
</dbReference>
<protein>
    <submittedName>
        <fullName evidence="2">Uncharacterized protein</fullName>
    </submittedName>
</protein>
<evidence type="ECO:0000313" key="3">
    <source>
        <dbReference type="Proteomes" id="UP000313359"/>
    </source>
</evidence>
<keyword evidence="1" id="KW-0732">Signal</keyword>
<dbReference type="AlphaFoldDB" id="A0A5C2S3S9"/>
<feature type="signal peptide" evidence="1">
    <location>
        <begin position="1"/>
        <end position="21"/>
    </location>
</feature>
<reference evidence="2" key="1">
    <citation type="journal article" date="2018" name="Genome Biol. Evol.">
        <title>Genomics and development of Lentinus tigrinus, a white-rot wood-decaying mushroom with dimorphic fruiting bodies.</title>
        <authorList>
            <person name="Wu B."/>
            <person name="Xu Z."/>
            <person name="Knudson A."/>
            <person name="Carlson A."/>
            <person name="Chen N."/>
            <person name="Kovaka S."/>
            <person name="LaButti K."/>
            <person name="Lipzen A."/>
            <person name="Pennachio C."/>
            <person name="Riley R."/>
            <person name="Schakwitz W."/>
            <person name="Umezawa K."/>
            <person name="Ohm R.A."/>
            <person name="Grigoriev I.V."/>
            <person name="Nagy L.G."/>
            <person name="Gibbons J."/>
            <person name="Hibbett D."/>
        </authorList>
    </citation>
    <scope>NUCLEOTIDE SEQUENCE [LARGE SCALE GENOMIC DNA]</scope>
    <source>
        <strain evidence="2">ALCF2SS1-6</strain>
    </source>
</reference>
<organism evidence="2 3">
    <name type="scientific">Lentinus tigrinus ALCF2SS1-6</name>
    <dbReference type="NCBI Taxonomy" id="1328759"/>
    <lineage>
        <taxon>Eukaryota</taxon>
        <taxon>Fungi</taxon>
        <taxon>Dikarya</taxon>
        <taxon>Basidiomycota</taxon>
        <taxon>Agaricomycotina</taxon>
        <taxon>Agaricomycetes</taxon>
        <taxon>Polyporales</taxon>
        <taxon>Polyporaceae</taxon>
        <taxon>Lentinus</taxon>
    </lineage>
</organism>
<dbReference type="STRING" id="1328759.A0A5C2S3S9"/>
<dbReference type="EMBL" id="ML122276">
    <property type="protein sequence ID" value="RPD58285.1"/>
    <property type="molecule type" value="Genomic_DNA"/>
</dbReference>
<accession>A0A5C2S3S9</accession>
<name>A0A5C2S3S9_9APHY</name>
<evidence type="ECO:0000313" key="2">
    <source>
        <dbReference type="EMBL" id="RPD58285.1"/>
    </source>
</evidence>
<proteinExistence type="predicted"/>
<feature type="chain" id="PRO_5022881502" evidence="1">
    <location>
        <begin position="22"/>
        <end position="303"/>
    </location>
</feature>
<keyword evidence="3" id="KW-1185">Reference proteome</keyword>
<sequence>MTKAFSVLLVVLAAALSSVTGLATPAYNVRRQLAAGNGTGTDQDSICPGSSPTLVSTSSIAVGNATLELTKFSCATTSTTPFVSAHKAQDPLLAWLEGLFWWLFPDCPPVKPNPPKKTTTKTVTKATTATKTVTSVSVSLSTTTATESATVTEVSTATSATTIIETETESATATITETVTAASPTSTAKDVCGEICTTVCGELGQLPPTTDDCQQLVNSITILNGQIAPEFTVESNHVQTITFGTCRFFFENVSPEPLTYCWLSLAQVASAAASACLPPTQPVMSEGLCLPSDGTWEVGVAHS</sequence>
<gene>
    <name evidence="2" type="ORF">L227DRAFT_577314</name>
</gene>
<evidence type="ECO:0000256" key="1">
    <source>
        <dbReference type="SAM" id="SignalP"/>
    </source>
</evidence>
<dbReference type="OrthoDB" id="3249523at2759"/>